<name>A0A0D0TK06_CRYGA</name>
<proteinExistence type="predicted"/>
<dbReference type="PANTHER" id="PTHR21373">
    <property type="entry name" value="GLUCOSE REPRESSIBLE PROTEIN MAK10"/>
    <property type="match status" value="1"/>
</dbReference>
<dbReference type="OrthoDB" id="269405at2759"/>
<dbReference type="PANTHER" id="PTHR21373:SF0">
    <property type="entry name" value="N-ALPHA-ACETYLTRANSFERASE 35, NATC AUXILIARY SUBUNIT"/>
    <property type="match status" value="1"/>
</dbReference>
<evidence type="ECO:0000259" key="1">
    <source>
        <dbReference type="Pfam" id="PF04112"/>
    </source>
</evidence>
<sequence>MQDITQWFIGECDGLLWGELVKPSALTMMDAMKAIQLLDPKMDTGILTNFKSPYTFRPEDRLIPEELCWIMDNMTALEISWYRGATLCQSVYTCLYYHNLHLTDPSFVTRQLTQEDLLLSQILRTYLLLYCKTIDLVYTELSKGNIIEGEDCWLDHYGLPIKVNDDVEAIIEFANETLVWLENVKTNSLDGFCDQMINRLVFRRNYLRYLDCATSVDISLEQTLLVMQMAAQDTCPSAIQPSEITRLGFDPKVPSYLRQSMPLPEFRQPTFKQSWECMMNMMEELLHVERLMATGDWIQWKSRFTSFCYDSHQGNRNIDRLVREAILYECGDRNEVVTMLGTLDGMADAPNMQQLKTWRALITKDILMDLIVPLHNPPRQRRNLISLSTQLQHRTMTGNRLATQYGFSPIVVSVLEIFRLDCLLEAALLAIGLNLIHFSEEREVWWWISEIATTRASAPVASLSFKAIWAQTWAYIASAMQNLLILVPLPFDDSALSKPRFVLRHKHLVHANHATGDSTTNIGLIPKYEKWISQRRQLDRKQGSCGLKEVAKLFREARESLDGLLLQQPRNLRAASRIVSLQQALEHNVRLIDKLGTEQNLMWDLKTNDREGRWIMLLLATDTASLNE</sequence>
<protein>
    <recommendedName>
        <fullName evidence="1">NAA35-like N-terminal domain-containing protein</fullName>
    </recommendedName>
</protein>
<dbReference type="InterPro" id="IPR057983">
    <property type="entry name" value="NAA35-like_N"/>
</dbReference>
<dbReference type="EMBL" id="KN847982">
    <property type="protein sequence ID" value="KIR46767.1"/>
    <property type="molecule type" value="Genomic_DNA"/>
</dbReference>
<reference evidence="2" key="1">
    <citation type="submission" date="2015-01" db="EMBL/GenBank/DDBJ databases">
        <title>The Genome Sequence of Cryptococcus gattii CA1280.</title>
        <authorList>
            <consortium name="The Broad Institute Genomics Platform"/>
            <person name="Cuomo C."/>
            <person name="Litvintseva A."/>
            <person name="Chen Y."/>
            <person name="Heitman J."/>
            <person name="Sun S."/>
            <person name="Springer D."/>
            <person name="Dromer F."/>
            <person name="Young S."/>
            <person name="Zeng Q."/>
            <person name="Gargeya S."/>
            <person name="Abouelleil A."/>
            <person name="Alvarado L."/>
            <person name="Chapman S.B."/>
            <person name="Gainer-Dewar J."/>
            <person name="Goldberg J."/>
            <person name="Griggs A."/>
            <person name="Gujja S."/>
            <person name="Hansen M."/>
            <person name="Howarth C."/>
            <person name="Imamovic A."/>
            <person name="Larimer J."/>
            <person name="Murphy C."/>
            <person name="Naylor J."/>
            <person name="Pearson M."/>
            <person name="Priest M."/>
            <person name="Roberts A."/>
            <person name="Saif S."/>
            <person name="Shea T."/>
            <person name="Sykes S."/>
            <person name="Wortman J."/>
            <person name="Nusbaum C."/>
            <person name="Birren B."/>
        </authorList>
    </citation>
    <scope>NUCLEOTIDE SEQUENCE [LARGE SCALE GENOMIC DNA]</scope>
    <source>
        <strain evidence="2">CA1280</strain>
    </source>
</reference>
<dbReference type="InterPro" id="IPR007244">
    <property type="entry name" value="Naa35_N"/>
</dbReference>
<dbReference type="Pfam" id="PF04112">
    <property type="entry name" value="Mak10"/>
    <property type="match status" value="1"/>
</dbReference>
<dbReference type="GO" id="GO:0031417">
    <property type="term" value="C:NatC complex"/>
    <property type="evidence" value="ECO:0007669"/>
    <property type="project" value="InterPro"/>
</dbReference>
<dbReference type="AlphaFoldDB" id="A0A0D0TK06"/>
<gene>
    <name evidence="2" type="ORF">I312_03658</name>
</gene>
<dbReference type="HOGENOM" id="CLU_457830_0_0_1"/>
<organism evidence="2">
    <name type="scientific">Cryptococcus bacillisporus CA1280</name>
    <dbReference type="NCBI Taxonomy" id="1296109"/>
    <lineage>
        <taxon>Eukaryota</taxon>
        <taxon>Fungi</taxon>
        <taxon>Dikarya</taxon>
        <taxon>Basidiomycota</taxon>
        <taxon>Agaricomycotina</taxon>
        <taxon>Tremellomycetes</taxon>
        <taxon>Tremellales</taxon>
        <taxon>Cryptococcaceae</taxon>
        <taxon>Cryptococcus</taxon>
        <taxon>Cryptococcus gattii species complex</taxon>
    </lineage>
</organism>
<accession>A0A0D0TK06</accession>
<feature type="domain" description="NAA35-like N-terminal" evidence="1">
    <location>
        <begin position="18"/>
        <end position="171"/>
    </location>
</feature>
<evidence type="ECO:0000313" key="2">
    <source>
        <dbReference type="EMBL" id="KIR46767.1"/>
    </source>
</evidence>